<dbReference type="EMBL" id="JAAIUW010000006">
    <property type="protein sequence ID" value="KAF7825180.1"/>
    <property type="molecule type" value="Genomic_DNA"/>
</dbReference>
<reference evidence="2" key="1">
    <citation type="submission" date="2020-09" db="EMBL/GenBank/DDBJ databases">
        <title>Genome-Enabled Discovery of Anthraquinone Biosynthesis in Senna tora.</title>
        <authorList>
            <person name="Kang S.-H."/>
            <person name="Pandey R.P."/>
            <person name="Lee C.-M."/>
            <person name="Sim J.-S."/>
            <person name="Jeong J.-T."/>
            <person name="Choi B.-S."/>
            <person name="Jung M."/>
            <person name="Ginzburg D."/>
            <person name="Zhao K."/>
            <person name="Won S.Y."/>
            <person name="Oh T.-J."/>
            <person name="Yu Y."/>
            <person name="Kim N.-H."/>
            <person name="Lee O.R."/>
            <person name="Lee T.-H."/>
            <person name="Bashyal P."/>
            <person name="Kim T.-S."/>
            <person name="Lee W.-H."/>
            <person name="Kawkins C."/>
            <person name="Kim C.-K."/>
            <person name="Kim J.S."/>
            <person name="Ahn B.O."/>
            <person name="Rhee S.Y."/>
            <person name="Sohng J.K."/>
        </authorList>
    </citation>
    <scope>NUCLEOTIDE SEQUENCE</scope>
    <source>
        <tissue evidence="2">Leaf</tissue>
    </source>
</reference>
<evidence type="ECO:0000313" key="2">
    <source>
        <dbReference type="EMBL" id="KAF7825180.1"/>
    </source>
</evidence>
<sequence length="104" mass="11744">MLSMEDGDQEEDDNEADEKMTNMRNSTHQINDTPKIFVRRRISTATMTNLDDNDLVGSLLTPSSKAQTRYGFLHQWCSLLTHSLLSTAMVTDLDDDGYGDGSRR</sequence>
<dbReference type="AlphaFoldDB" id="A0A834TNR7"/>
<comment type="caution">
    <text evidence="2">The sequence shown here is derived from an EMBL/GenBank/DDBJ whole genome shotgun (WGS) entry which is preliminary data.</text>
</comment>
<evidence type="ECO:0000256" key="1">
    <source>
        <dbReference type="SAM" id="MobiDB-lite"/>
    </source>
</evidence>
<feature type="compositionally biased region" description="Polar residues" evidence="1">
    <location>
        <begin position="22"/>
        <end position="32"/>
    </location>
</feature>
<evidence type="ECO:0000313" key="3">
    <source>
        <dbReference type="Proteomes" id="UP000634136"/>
    </source>
</evidence>
<gene>
    <name evidence="2" type="ORF">G2W53_016344</name>
</gene>
<protein>
    <submittedName>
        <fullName evidence="2">Uncharacterized protein</fullName>
    </submittedName>
</protein>
<name>A0A834TNR7_9FABA</name>
<dbReference type="Proteomes" id="UP000634136">
    <property type="component" value="Unassembled WGS sequence"/>
</dbReference>
<keyword evidence="3" id="KW-1185">Reference proteome</keyword>
<organism evidence="2 3">
    <name type="scientific">Senna tora</name>
    <dbReference type="NCBI Taxonomy" id="362788"/>
    <lineage>
        <taxon>Eukaryota</taxon>
        <taxon>Viridiplantae</taxon>
        <taxon>Streptophyta</taxon>
        <taxon>Embryophyta</taxon>
        <taxon>Tracheophyta</taxon>
        <taxon>Spermatophyta</taxon>
        <taxon>Magnoliopsida</taxon>
        <taxon>eudicotyledons</taxon>
        <taxon>Gunneridae</taxon>
        <taxon>Pentapetalae</taxon>
        <taxon>rosids</taxon>
        <taxon>fabids</taxon>
        <taxon>Fabales</taxon>
        <taxon>Fabaceae</taxon>
        <taxon>Caesalpinioideae</taxon>
        <taxon>Cassia clade</taxon>
        <taxon>Senna</taxon>
    </lineage>
</organism>
<proteinExistence type="predicted"/>
<feature type="compositionally biased region" description="Acidic residues" evidence="1">
    <location>
        <begin position="1"/>
        <end position="16"/>
    </location>
</feature>
<accession>A0A834TNR7</accession>
<feature type="region of interest" description="Disordered" evidence="1">
    <location>
        <begin position="1"/>
        <end position="35"/>
    </location>
</feature>